<dbReference type="AlphaFoldDB" id="A0A645GHH2"/>
<proteinExistence type="predicted"/>
<sequence length="85" mass="9197">MNRLCELCLPLVKVGGVFAAMKGADAHRETEEARKAIQTLGGTLNRVHAFELEDIGRRGIVLIDKTAPTPSAYPRAGTRIAKNPL</sequence>
<evidence type="ECO:0000256" key="3">
    <source>
        <dbReference type="ARBA" id="ARBA00022679"/>
    </source>
</evidence>
<dbReference type="EC" id="2.1.1.-" evidence="4"/>
<evidence type="ECO:0000256" key="1">
    <source>
        <dbReference type="ARBA" id="ARBA00022490"/>
    </source>
</evidence>
<gene>
    <name evidence="4" type="primary">rsmG_50</name>
    <name evidence="4" type="ORF">SDC9_173811</name>
</gene>
<dbReference type="PANTHER" id="PTHR31760:SF0">
    <property type="entry name" value="S-ADENOSYL-L-METHIONINE-DEPENDENT METHYLTRANSFERASES SUPERFAMILY PROTEIN"/>
    <property type="match status" value="1"/>
</dbReference>
<protein>
    <submittedName>
        <fullName evidence="4">Ribosomal RNA small subunit methyltransferase G</fullName>
        <ecNumber evidence="4">2.1.1.-</ecNumber>
    </submittedName>
</protein>
<dbReference type="EMBL" id="VSSQ01075886">
    <property type="protein sequence ID" value="MPN26387.1"/>
    <property type="molecule type" value="Genomic_DNA"/>
</dbReference>
<organism evidence="4">
    <name type="scientific">bioreactor metagenome</name>
    <dbReference type="NCBI Taxonomy" id="1076179"/>
    <lineage>
        <taxon>unclassified sequences</taxon>
        <taxon>metagenomes</taxon>
        <taxon>ecological metagenomes</taxon>
    </lineage>
</organism>
<dbReference type="InterPro" id="IPR029063">
    <property type="entry name" value="SAM-dependent_MTases_sf"/>
</dbReference>
<dbReference type="GO" id="GO:0005829">
    <property type="term" value="C:cytosol"/>
    <property type="evidence" value="ECO:0007669"/>
    <property type="project" value="TreeGrafter"/>
</dbReference>
<keyword evidence="4" id="KW-0489">Methyltransferase</keyword>
<dbReference type="Gene3D" id="3.40.50.150">
    <property type="entry name" value="Vaccinia Virus protein VP39"/>
    <property type="match status" value="1"/>
</dbReference>
<evidence type="ECO:0000256" key="2">
    <source>
        <dbReference type="ARBA" id="ARBA00022552"/>
    </source>
</evidence>
<keyword evidence="3 4" id="KW-0808">Transferase</keyword>
<name>A0A645GHH2_9ZZZZ</name>
<dbReference type="InterPro" id="IPR003682">
    <property type="entry name" value="rRNA_ssu_MeTfrase_G"/>
</dbReference>
<keyword evidence="2" id="KW-0698">rRNA processing</keyword>
<comment type="caution">
    <text evidence="4">The sequence shown here is derived from an EMBL/GenBank/DDBJ whole genome shotgun (WGS) entry which is preliminary data.</text>
</comment>
<accession>A0A645GHH2</accession>
<reference evidence="4" key="1">
    <citation type="submission" date="2019-08" db="EMBL/GenBank/DDBJ databases">
        <authorList>
            <person name="Kucharzyk K."/>
            <person name="Murdoch R.W."/>
            <person name="Higgins S."/>
            <person name="Loffler F."/>
        </authorList>
    </citation>
    <scope>NUCLEOTIDE SEQUENCE</scope>
</reference>
<evidence type="ECO:0000313" key="4">
    <source>
        <dbReference type="EMBL" id="MPN26387.1"/>
    </source>
</evidence>
<keyword evidence="1" id="KW-0963">Cytoplasm</keyword>
<dbReference type="PANTHER" id="PTHR31760">
    <property type="entry name" value="S-ADENOSYL-L-METHIONINE-DEPENDENT METHYLTRANSFERASES SUPERFAMILY PROTEIN"/>
    <property type="match status" value="1"/>
</dbReference>
<dbReference type="GO" id="GO:0070043">
    <property type="term" value="F:rRNA (guanine-N7-)-methyltransferase activity"/>
    <property type="evidence" value="ECO:0007669"/>
    <property type="project" value="TreeGrafter"/>
</dbReference>